<dbReference type="RefSeq" id="WP_154397741.1">
    <property type="nucleotide sequence ID" value="NZ_CP103128.1"/>
</dbReference>
<evidence type="ECO:0000313" key="2">
    <source>
        <dbReference type="Proteomes" id="UP000441358"/>
    </source>
</evidence>
<sequence length="294" mass="33913">MFDMLFRIVKVYFLSTFFIISLFLFCTCKASQNVKYLPVETNYQKKWGQGMAIYEQYAFLLTNTGLCRIYDMRKDLFVASLILASAHAKNHANNACFGVEYPKDNNKFPALYISECEAPHRCYVENITEYGSRLIQIIQFRIENKPQAVHDWIVDRETNHIYAVTQLYPFNKERNGFATQIVKFNLPSINIPQVILSDVDIEDSFEVFFPHILQGGVIHNHTLYFPSGASADSQLQYGKEKAIVIIDLKEKKIKRIIDVQDILNNEPEGGAFWGKSLIISCAPKGLYQFFLKDE</sequence>
<accession>A0A7K0HH87</accession>
<evidence type="ECO:0000313" key="1">
    <source>
        <dbReference type="EMBL" id="MRZ49363.1"/>
    </source>
</evidence>
<reference evidence="1 2" key="1">
    <citation type="journal article" date="2019" name="Nat. Med.">
        <title>A library of human gut bacterial isolates paired with longitudinal multiomics data enables mechanistic microbiome research.</title>
        <authorList>
            <person name="Poyet M."/>
            <person name="Groussin M."/>
            <person name="Gibbons S.M."/>
            <person name="Avila-Pacheco J."/>
            <person name="Jiang X."/>
            <person name="Kearney S.M."/>
            <person name="Perrotta A.R."/>
            <person name="Berdy B."/>
            <person name="Zhao S."/>
            <person name="Lieberman T.D."/>
            <person name="Swanson P.K."/>
            <person name="Smith M."/>
            <person name="Roesemann S."/>
            <person name="Alexander J.E."/>
            <person name="Rich S.A."/>
            <person name="Livny J."/>
            <person name="Vlamakis H."/>
            <person name="Clish C."/>
            <person name="Bullock K."/>
            <person name="Deik A."/>
            <person name="Scott J."/>
            <person name="Pierce K.A."/>
            <person name="Xavier R.J."/>
            <person name="Alm E.J."/>
        </authorList>
    </citation>
    <scope>NUCLEOTIDE SEQUENCE [LARGE SCALE GENOMIC DNA]</scope>
    <source>
        <strain evidence="1 2">BIOML-A32</strain>
    </source>
</reference>
<comment type="caution">
    <text evidence="1">The sequence shown here is derived from an EMBL/GenBank/DDBJ whole genome shotgun (WGS) entry which is preliminary data.</text>
</comment>
<protein>
    <submittedName>
        <fullName evidence="1">Uncharacterized protein</fullName>
    </submittedName>
</protein>
<dbReference type="Proteomes" id="UP000441358">
    <property type="component" value="Unassembled WGS sequence"/>
</dbReference>
<dbReference type="AlphaFoldDB" id="A0A7K0HH87"/>
<gene>
    <name evidence="1" type="ORF">GKD66_03705</name>
</gene>
<dbReference type="EMBL" id="WKMC01000002">
    <property type="protein sequence ID" value="MRZ49363.1"/>
    <property type="molecule type" value="Genomic_DNA"/>
</dbReference>
<proteinExistence type="predicted"/>
<name>A0A7K0HH87_PARDI</name>
<organism evidence="1 2">
    <name type="scientific">Parabacteroides distasonis</name>
    <dbReference type="NCBI Taxonomy" id="823"/>
    <lineage>
        <taxon>Bacteria</taxon>
        <taxon>Pseudomonadati</taxon>
        <taxon>Bacteroidota</taxon>
        <taxon>Bacteroidia</taxon>
        <taxon>Bacteroidales</taxon>
        <taxon>Tannerellaceae</taxon>
        <taxon>Parabacteroides</taxon>
    </lineage>
</organism>